<protein>
    <submittedName>
        <fullName evidence="1">Sel1 repeat family protein</fullName>
    </submittedName>
</protein>
<reference evidence="1 2" key="1">
    <citation type="submission" date="2018-10" db="EMBL/GenBank/DDBJ databases">
        <title>An updated phylogeny of the Alphaproteobacteria reveals that the parasitic Rickettsiales and Holosporales have independent origins.</title>
        <authorList>
            <person name="Munoz-Gomez S.A."/>
            <person name="Hess S."/>
            <person name="Burger G."/>
            <person name="Lang B.F."/>
            <person name="Susko E."/>
            <person name="Slamovits C.H."/>
            <person name="Roger A.J."/>
        </authorList>
    </citation>
    <scope>NUCLEOTIDE SEQUENCE [LARGE SCALE GENOMIC DNA]</scope>
    <source>
        <strain evidence="1">HOLO01</strain>
    </source>
</reference>
<evidence type="ECO:0000313" key="2">
    <source>
        <dbReference type="Proteomes" id="UP000293550"/>
    </source>
</evidence>
<dbReference type="Gene3D" id="1.25.40.10">
    <property type="entry name" value="Tetratricopeptide repeat domain"/>
    <property type="match status" value="1"/>
</dbReference>
<dbReference type="SUPFAM" id="SSF81901">
    <property type="entry name" value="HCP-like"/>
    <property type="match status" value="1"/>
</dbReference>
<dbReference type="InterPro" id="IPR006597">
    <property type="entry name" value="Sel1-like"/>
</dbReference>
<proteinExistence type="predicted"/>
<dbReference type="AlphaFoldDB" id="A0A4Q7DLC3"/>
<comment type="caution">
    <text evidence="1">The sequence shown here is derived from an EMBL/GenBank/DDBJ whole genome shotgun (WGS) entry which is preliminary data.</text>
</comment>
<name>A0A4Q7DLC3_9PROT</name>
<gene>
    <name evidence="1" type="ORF">EQU50_06795</name>
</gene>
<dbReference type="OrthoDB" id="9816559at2"/>
<dbReference type="RefSeq" id="WP_130154377.1">
    <property type="nucleotide sequence ID" value="NZ_SCFB01000010.1"/>
</dbReference>
<dbReference type="EMBL" id="SCFB01000010">
    <property type="protein sequence ID" value="RZI45516.1"/>
    <property type="molecule type" value="Genomic_DNA"/>
</dbReference>
<dbReference type="SMART" id="SM00671">
    <property type="entry name" value="SEL1"/>
    <property type="match status" value="2"/>
</dbReference>
<dbReference type="Proteomes" id="UP000293550">
    <property type="component" value="Unassembled WGS sequence"/>
</dbReference>
<dbReference type="InterPro" id="IPR011990">
    <property type="entry name" value="TPR-like_helical_dom_sf"/>
</dbReference>
<evidence type="ECO:0000313" key="1">
    <source>
        <dbReference type="EMBL" id="RZI45516.1"/>
    </source>
</evidence>
<accession>A0A4Q7DLC3</accession>
<sequence length="473" mass="53296">MATAGDAMVDTTVVYQKPLSMAALAWLEQLEDERDQADIAGNFDGFKKITDEISATIGGKYGLSERSATPEEELLIIYSITRTRHRFMGQRNMLNDRYLGYDRAQTTIRLQTDARFNSHMAAVLAIDAMVMKAVNDDEFHDAWSDTKKDPGQLIPGIISHAQTHERKEVFAHLRPAFEAFLGTRRNTMRLANDVFNIFAPKMSLVKVYNEVVPSGGIYKGWTVHNVDVFAYPVTLTEEENARFPDAEDAIRKEINHDLSRSNHVSSIFSSSERAISPSDEIRSKFDLGSKEIIVEYIYHDCLPEQGYRVRGIGPRRFYLSLPIMNPQLAKLLKQRGAIIPDSAMEETYRQTKLILKKKAIPDMIINTAKRGIPAALHNYALSLFENRTSGIKRDVPKAIEVYKDAFNLGFEIGKKNLPILLYKYAIMLFNGTDGIAQKNIQAIEIMREAADLGSPDARRDLSLMRIAQAGALD</sequence>
<keyword evidence="2" id="KW-1185">Reference proteome</keyword>
<organism evidence="1 2">
    <name type="scientific">Candidatus Finniella inopinata</name>
    <dbReference type="NCBI Taxonomy" id="1696036"/>
    <lineage>
        <taxon>Bacteria</taxon>
        <taxon>Pseudomonadati</taxon>
        <taxon>Pseudomonadota</taxon>
        <taxon>Alphaproteobacteria</taxon>
        <taxon>Holosporales</taxon>
        <taxon>Candidatus Paracaedibacteraceae</taxon>
        <taxon>Candidatus Finniella</taxon>
    </lineage>
</organism>